<evidence type="ECO:0000313" key="2">
    <source>
        <dbReference type="Proteomes" id="UP000094329"/>
    </source>
</evidence>
<evidence type="ECO:0000313" key="1">
    <source>
        <dbReference type="EMBL" id="ODN41577.1"/>
    </source>
</evidence>
<evidence type="ECO:0008006" key="3">
    <source>
        <dbReference type="Google" id="ProtNLM"/>
    </source>
</evidence>
<dbReference type="PANTHER" id="PTHR35528:SF3">
    <property type="entry name" value="BLL1675 PROTEIN"/>
    <property type="match status" value="1"/>
</dbReference>
<gene>
    <name evidence="1" type="ORF">BGC07_15855</name>
</gene>
<accession>A0ABX2ZY94</accession>
<reference evidence="1 2" key="1">
    <citation type="submission" date="2016-08" db="EMBL/GenBank/DDBJ databases">
        <title>Draft genome sequence of Candidatus Piscirickettsia litoralis, from seawater.</title>
        <authorList>
            <person name="Wan X."/>
            <person name="Lee A.J."/>
            <person name="Hou S."/>
            <person name="Donachie S.P."/>
        </authorList>
    </citation>
    <scope>NUCLEOTIDE SEQUENCE [LARGE SCALE GENOMIC DNA]</scope>
    <source>
        <strain evidence="1 2">Y2</strain>
    </source>
</reference>
<dbReference type="PANTHER" id="PTHR35528">
    <property type="entry name" value="BLL1675 PROTEIN"/>
    <property type="match status" value="1"/>
</dbReference>
<protein>
    <recommendedName>
        <fullName evidence="3">Transposase</fullName>
    </recommendedName>
</protein>
<dbReference type="EMBL" id="MDTU01000002">
    <property type="protein sequence ID" value="ODN41577.1"/>
    <property type="molecule type" value="Genomic_DNA"/>
</dbReference>
<proteinExistence type="predicted"/>
<keyword evidence="2" id="KW-1185">Reference proteome</keyword>
<sequence length="115" mass="13462">MLFGCLSFRDIAEMMTERGLKVSYESIRRWSKKFFHPITQQLCKKEAQRSDKWCLGEMTTKINGDKYVLLRAVDNESYELNIFIQKCKENNVLVPGSFPSIKFFTMCQTSLGRKC</sequence>
<organism evidence="1 2">
    <name type="scientific">Piscirickettsia litoralis</name>
    <dbReference type="NCBI Taxonomy" id="1891921"/>
    <lineage>
        <taxon>Bacteria</taxon>
        <taxon>Pseudomonadati</taxon>
        <taxon>Pseudomonadota</taxon>
        <taxon>Gammaproteobacteria</taxon>
        <taxon>Thiotrichales</taxon>
        <taxon>Piscirickettsiaceae</taxon>
        <taxon>Piscirickettsia</taxon>
    </lineage>
</organism>
<name>A0ABX2ZY94_9GAMM</name>
<dbReference type="InterPro" id="IPR052183">
    <property type="entry name" value="IS_Transposase"/>
</dbReference>
<comment type="caution">
    <text evidence="1">The sequence shown here is derived from an EMBL/GenBank/DDBJ whole genome shotgun (WGS) entry which is preliminary data.</text>
</comment>
<dbReference type="Proteomes" id="UP000094329">
    <property type="component" value="Unassembled WGS sequence"/>
</dbReference>